<name>A0A6J5T8I2_9CAUD</name>
<gene>
    <name evidence="1" type="ORF">UFOVP1670_55</name>
</gene>
<organism evidence="1">
    <name type="scientific">uncultured Caudovirales phage</name>
    <dbReference type="NCBI Taxonomy" id="2100421"/>
    <lineage>
        <taxon>Viruses</taxon>
        <taxon>Duplodnaviria</taxon>
        <taxon>Heunggongvirae</taxon>
        <taxon>Uroviricota</taxon>
        <taxon>Caudoviricetes</taxon>
        <taxon>Peduoviridae</taxon>
        <taxon>Maltschvirus</taxon>
        <taxon>Maltschvirus maltsch</taxon>
    </lineage>
</organism>
<evidence type="ECO:0000313" key="1">
    <source>
        <dbReference type="EMBL" id="CAB4223446.1"/>
    </source>
</evidence>
<accession>A0A6J5T8I2</accession>
<dbReference type="EMBL" id="LR797531">
    <property type="protein sequence ID" value="CAB4223446.1"/>
    <property type="molecule type" value="Genomic_DNA"/>
</dbReference>
<reference evidence="1" key="1">
    <citation type="submission" date="2020-05" db="EMBL/GenBank/DDBJ databases">
        <authorList>
            <person name="Chiriac C."/>
            <person name="Salcher M."/>
            <person name="Ghai R."/>
            <person name="Kavagutti S V."/>
        </authorList>
    </citation>
    <scope>NUCLEOTIDE SEQUENCE</scope>
</reference>
<sequence length="201" mass="22619">MTHIDLVGQTFGRLTVLERLPNAKKNHKWLCRCECGKTTAVLGFCLRNGNTKSCGSHPHVGPVTHGKSTTRAYVAWDHMLQRCQNPKSPVYKFYGARGIAVCERWQQFEGFYADMGDPPDGLSLERKENNGGYNKANCRWATKIDQANNTRSNHRLTHNGMTLTIAQWSRQLGFKRGVIASRLVMGWDITRTLSTTPAPRA</sequence>
<protein>
    <submittedName>
        <fullName evidence="1">Uncharacterized protein</fullName>
    </submittedName>
</protein>
<proteinExistence type="predicted"/>